<organism evidence="2 3">
    <name type="scientific">Protopolystoma xenopodis</name>
    <dbReference type="NCBI Taxonomy" id="117903"/>
    <lineage>
        <taxon>Eukaryota</taxon>
        <taxon>Metazoa</taxon>
        <taxon>Spiralia</taxon>
        <taxon>Lophotrochozoa</taxon>
        <taxon>Platyhelminthes</taxon>
        <taxon>Monogenea</taxon>
        <taxon>Polyopisthocotylea</taxon>
        <taxon>Polystomatidea</taxon>
        <taxon>Polystomatidae</taxon>
        <taxon>Protopolystoma</taxon>
    </lineage>
</organism>
<name>A0A448XJ58_9PLAT</name>
<dbReference type="AlphaFoldDB" id="A0A448XJ58"/>
<sequence length="174" mass="18831">MSLLEEKEADAEFEVSRLAGQSSLSAVPKSASAALSCERPTLADSAPVRASPPPEPLRFDLPLDGPAMTTHRPSVDGEPSRPNLPAWRRRPSHVKESTLSADKTTPPARSTSAKSAVSRAAARGPSTPRMVTLSPATRRRETARRELLAQMDARRRTEALRMANQAIVSMELNL</sequence>
<accession>A0A448XJ58</accession>
<dbReference type="EMBL" id="CAAALY010256321">
    <property type="protein sequence ID" value="VEL37910.1"/>
    <property type="molecule type" value="Genomic_DNA"/>
</dbReference>
<feature type="region of interest" description="Disordered" evidence="1">
    <location>
        <begin position="41"/>
        <end position="140"/>
    </location>
</feature>
<keyword evidence="3" id="KW-1185">Reference proteome</keyword>
<reference evidence="2" key="1">
    <citation type="submission" date="2018-11" db="EMBL/GenBank/DDBJ databases">
        <authorList>
            <consortium name="Pathogen Informatics"/>
        </authorList>
    </citation>
    <scope>NUCLEOTIDE SEQUENCE</scope>
</reference>
<protein>
    <submittedName>
        <fullName evidence="2">Uncharacterized protein</fullName>
    </submittedName>
</protein>
<proteinExistence type="predicted"/>
<dbReference type="Proteomes" id="UP000784294">
    <property type="component" value="Unassembled WGS sequence"/>
</dbReference>
<evidence type="ECO:0000313" key="3">
    <source>
        <dbReference type="Proteomes" id="UP000784294"/>
    </source>
</evidence>
<gene>
    <name evidence="2" type="ORF">PXEA_LOCUS31350</name>
</gene>
<comment type="caution">
    <text evidence="2">The sequence shown here is derived from an EMBL/GenBank/DDBJ whole genome shotgun (WGS) entry which is preliminary data.</text>
</comment>
<evidence type="ECO:0000256" key="1">
    <source>
        <dbReference type="SAM" id="MobiDB-lite"/>
    </source>
</evidence>
<evidence type="ECO:0000313" key="2">
    <source>
        <dbReference type="EMBL" id="VEL37910.1"/>
    </source>
</evidence>
<feature type="compositionally biased region" description="Low complexity" evidence="1">
    <location>
        <begin position="108"/>
        <end position="123"/>
    </location>
</feature>